<reference evidence="3" key="1">
    <citation type="journal article" date="2021" name="IMA Fungus">
        <title>Genomic characterization of three marine fungi, including Emericellopsis atlantica sp. nov. with signatures of a generalist lifestyle and marine biomass degradation.</title>
        <authorList>
            <person name="Hagestad O.C."/>
            <person name="Hou L."/>
            <person name="Andersen J.H."/>
            <person name="Hansen E.H."/>
            <person name="Altermark B."/>
            <person name="Li C."/>
            <person name="Kuhnert E."/>
            <person name="Cox R.J."/>
            <person name="Crous P.W."/>
            <person name="Spatafora J.W."/>
            <person name="Lail K."/>
            <person name="Amirebrahimi M."/>
            <person name="Lipzen A."/>
            <person name="Pangilinan J."/>
            <person name="Andreopoulos W."/>
            <person name="Hayes R.D."/>
            <person name="Ng V."/>
            <person name="Grigoriev I.V."/>
            <person name="Jackson S.A."/>
            <person name="Sutton T.D.S."/>
            <person name="Dobson A.D.W."/>
            <person name="Rama T."/>
        </authorList>
    </citation>
    <scope>NUCLEOTIDE SEQUENCE</scope>
    <source>
        <strain evidence="3">TS7</strain>
    </source>
</reference>
<feature type="compositionally biased region" description="Basic and acidic residues" evidence="1">
    <location>
        <begin position="13"/>
        <end position="32"/>
    </location>
</feature>
<dbReference type="GO" id="GO:0140849">
    <property type="term" value="F:ATP-dependent H2AZ histone chaperone activity"/>
    <property type="evidence" value="ECO:0007669"/>
    <property type="project" value="InterPro"/>
</dbReference>
<name>A0A9P8CTC0_9HYPO</name>
<feature type="compositionally biased region" description="Low complexity" evidence="1">
    <location>
        <begin position="184"/>
        <end position="195"/>
    </location>
</feature>
<dbReference type="RefSeq" id="XP_046122176.1">
    <property type="nucleotide sequence ID" value="XM_046259064.1"/>
</dbReference>
<dbReference type="InterPro" id="IPR037651">
    <property type="entry name" value="Swc3"/>
</dbReference>
<dbReference type="GeneID" id="70289967"/>
<dbReference type="InterPro" id="IPR057558">
    <property type="entry name" value="Swc3_dom"/>
</dbReference>
<evidence type="ECO:0000259" key="2">
    <source>
        <dbReference type="Pfam" id="PF24707"/>
    </source>
</evidence>
<dbReference type="OrthoDB" id="5338195at2759"/>
<evidence type="ECO:0000313" key="3">
    <source>
        <dbReference type="EMBL" id="KAG9258252.1"/>
    </source>
</evidence>
<feature type="region of interest" description="Disordered" evidence="1">
    <location>
        <begin position="465"/>
        <end position="522"/>
    </location>
</feature>
<protein>
    <recommendedName>
        <fullName evidence="2">SWR1-complex protein 3 domain-containing protein</fullName>
    </recommendedName>
</protein>
<feature type="compositionally biased region" description="Low complexity" evidence="1">
    <location>
        <begin position="204"/>
        <end position="229"/>
    </location>
</feature>
<evidence type="ECO:0000313" key="4">
    <source>
        <dbReference type="Proteomes" id="UP000887229"/>
    </source>
</evidence>
<feature type="compositionally biased region" description="Basic and acidic residues" evidence="1">
    <location>
        <begin position="636"/>
        <end position="651"/>
    </location>
</feature>
<feature type="region of interest" description="Disordered" evidence="1">
    <location>
        <begin position="636"/>
        <end position="699"/>
    </location>
</feature>
<feature type="compositionally biased region" description="Low complexity" evidence="1">
    <location>
        <begin position="292"/>
        <end position="312"/>
    </location>
</feature>
<proteinExistence type="predicted"/>
<accession>A0A9P8CTC0</accession>
<keyword evidence="4" id="KW-1185">Reference proteome</keyword>
<feature type="domain" description="SWR1-complex protein 3" evidence="2">
    <location>
        <begin position="58"/>
        <end position="151"/>
    </location>
</feature>
<dbReference type="EMBL" id="MU251244">
    <property type="protein sequence ID" value="KAG9258252.1"/>
    <property type="molecule type" value="Genomic_DNA"/>
</dbReference>
<feature type="region of interest" description="Disordered" evidence="1">
    <location>
        <begin position="1"/>
        <end position="69"/>
    </location>
</feature>
<feature type="compositionally biased region" description="Low complexity" evidence="1">
    <location>
        <begin position="257"/>
        <end position="272"/>
    </location>
</feature>
<feature type="compositionally biased region" description="Basic and acidic residues" evidence="1">
    <location>
        <begin position="681"/>
        <end position="693"/>
    </location>
</feature>
<dbReference type="Pfam" id="PF24707">
    <property type="entry name" value="Swc3"/>
    <property type="match status" value="1"/>
</dbReference>
<evidence type="ECO:0000256" key="1">
    <source>
        <dbReference type="SAM" id="MobiDB-lite"/>
    </source>
</evidence>
<gene>
    <name evidence="3" type="ORF">F5Z01DRAFT_326780</name>
</gene>
<dbReference type="PANTHER" id="PTHR28108:SF1">
    <property type="entry name" value="SWR1-COMPLEX PROTEIN 3"/>
    <property type="match status" value="1"/>
</dbReference>
<organism evidence="3 4">
    <name type="scientific">Emericellopsis atlantica</name>
    <dbReference type="NCBI Taxonomy" id="2614577"/>
    <lineage>
        <taxon>Eukaryota</taxon>
        <taxon>Fungi</taxon>
        <taxon>Dikarya</taxon>
        <taxon>Ascomycota</taxon>
        <taxon>Pezizomycotina</taxon>
        <taxon>Sordariomycetes</taxon>
        <taxon>Hypocreomycetidae</taxon>
        <taxon>Hypocreales</taxon>
        <taxon>Bionectriaceae</taxon>
        <taxon>Emericellopsis</taxon>
    </lineage>
</organism>
<comment type="caution">
    <text evidence="3">The sequence shown here is derived from an EMBL/GenBank/DDBJ whole genome shotgun (WGS) entry which is preliminary data.</text>
</comment>
<dbReference type="GO" id="GO:0000812">
    <property type="term" value="C:Swr1 complex"/>
    <property type="evidence" value="ECO:0007669"/>
    <property type="project" value="InterPro"/>
</dbReference>
<feature type="compositionally biased region" description="Pro residues" evidence="1">
    <location>
        <begin position="230"/>
        <end position="256"/>
    </location>
</feature>
<dbReference type="PANTHER" id="PTHR28108">
    <property type="entry name" value="SWR1-COMPLEX PROTEIN 3"/>
    <property type="match status" value="1"/>
</dbReference>
<feature type="region of interest" description="Disordered" evidence="1">
    <location>
        <begin position="147"/>
        <end position="312"/>
    </location>
</feature>
<sequence length="717" mass="77084">MERKRKLPARAAARVESEAKRRQSTPREKSEEPTPAPVVEEPPAQPSLPRSIQPGKPLPTVEDAQPDDLSLKEYQSISESGVLAESISRSRHKWINDGLFEKYWTKPHKRKGVVNEDPKNPPKESMVKVGTVQITIEPHMIEATMYTVKDPKKPVPPATQPHNQARPVIQYGPPNGMMPPPRTGTPGAGSPAPEGKMLAPSPAPNNAQPPQRSPSLDQGTRAPVSASPAPSYPPRPVAIPASKPTPPPGNTGPTRPPQATTPSAPSAPSTPATKPPVAPNAGPGKDHAPSHATGGPQPTAVGAAPAAAPTTTKTVTNDPVIALLAQKAGADDELKDLMRRVAHNQATTAELAKFQGIIDQLNAEYKRGGGQQGPSADRLLVDQRTVRYFADEVCAILDIVLASNPDQRAADLRPPPRSDPLVVLLVKRALEHKPTREICRRIVAEKPNYTDATDLKTILDRLLQESKTPSRGTPTPAQPKPAAPGPNMAANGYVNGHPPAQGATHPSQQALRSKGPPPAPKQEISAVVFDFGGGDRFLFPKFSILEYIPTPVGQQVIASFLIIRKGSTIEYGGDPALDYYQPVTIRLYAHSGRHLENLARVVAPPSEVRAYMENVMDNMTRAEYILLAMRLPRFTKDEGDSSGNRSEDAKAARGTPQAEKEPEKSTVAKPEVLWTTPAAAKSEKSSRALKSREAEEETQAQYRRLINSIAAKDSAAV</sequence>
<dbReference type="Proteomes" id="UP000887229">
    <property type="component" value="Unassembled WGS sequence"/>
</dbReference>
<dbReference type="AlphaFoldDB" id="A0A9P8CTC0"/>